<name>A0A8S5QE75_9CAUD</name>
<dbReference type="Gene3D" id="2.60.120.1110">
    <property type="match status" value="1"/>
</dbReference>
<evidence type="ECO:0000313" key="1">
    <source>
        <dbReference type="EMBL" id="DAE17250.1"/>
    </source>
</evidence>
<proteinExistence type="predicted"/>
<reference evidence="1" key="1">
    <citation type="journal article" date="2021" name="Proc. Natl. Acad. Sci. U.S.A.">
        <title>A Catalog of Tens of Thousands of Viruses from Human Metagenomes Reveals Hidden Associations with Chronic Diseases.</title>
        <authorList>
            <person name="Tisza M.J."/>
            <person name="Buck C.B."/>
        </authorList>
    </citation>
    <scope>NUCLEOTIDE SEQUENCE</scope>
    <source>
        <strain evidence="1">CtuGs8</strain>
    </source>
</reference>
<dbReference type="EMBL" id="BK015637">
    <property type="protein sequence ID" value="DAE17250.1"/>
    <property type="molecule type" value="Genomic_DNA"/>
</dbReference>
<protein>
    <submittedName>
        <fullName evidence="1">Major capsid protein</fullName>
    </submittedName>
</protein>
<organism evidence="1">
    <name type="scientific">Podoviridae sp. ctuGs8</name>
    <dbReference type="NCBI Taxonomy" id="2825283"/>
    <lineage>
        <taxon>Viruses</taxon>
        <taxon>Duplodnaviria</taxon>
        <taxon>Heunggongvirae</taxon>
        <taxon>Uroviricota</taxon>
        <taxon>Caudoviricetes</taxon>
    </lineage>
</organism>
<sequence>MYIDKQNTFFYKKDVTANVSSDVVMNGNGGDAEKSLWLVIRLDKDVTGTPLFNLYTSNTENIANAVLLHGITLGANAKAGTKVAVRLASGAKKYLKLNANNMTAGTITAFLTPDVRLV</sequence>
<accession>A0A8S5QE75</accession>